<sequence length="294" mass="35121">MIYFINDNTPHEHITIDDIYKIFIIENVTHYSLIDFHTHRIEVCEKKEESLEYYFVIDLLYDDAFGHWVYESAIYLPIFGKLKELYPTIKIVLKEKKQFKSLFLKFFDIMETDVVYDMQPNNVCLFPSPISSLNDNHNMTDVYKQIIVKFITFFSKYRMESHLYDYVILPRQIKENYKNNDRTYDMSVVYDVINSITTKYNTLHTDTIVDLKDQIVAIQSAPNVILTDGSPYLVNNMFCNHQKLFIVDTITIHQLHIYHKKKYVREIVCKLNNNTYIYLPKHTSHAQLIELLQH</sequence>
<protein>
    <submittedName>
        <fullName evidence="1">Uncharacterized protein</fullName>
    </submittedName>
</protein>
<organism evidence="1">
    <name type="scientific">viral metagenome</name>
    <dbReference type="NCBI Taxonomy" id="1070528"/>
    <lineage>
        <taxon>unclassified sequences</taxon>
        <taxon>metagenomes</taxon>
        <taxon>organismal metagenomes</taxon>
    </lineage>
</organism>
<evidence type="ECO:0000313" key="1">
    <source>
        <dbReference type="EMBL" id="QHS90932.1"/>
    </source>
</evidence>
<name>A0A6C0BG15_9ZZZZ</name>
<dbReference type="AlphaFoldDB" id="A0A6C0BG15"/>
<dbReference type="EMBL" id="MN739154">
    <property type="protein sequence ID" value="QHS90932.1"/>
    <property type="molecule type" value="Genomic_DNA"/>
</dbReference>
<proteinExistence type="predicted"/>
<accession>A0A6C0BG15</accession>
<reference evidence="1" key="1">
    <citation type="journal article" date="2020" name="Nature">
        <title>Giant virus diversity and host interactions through global metagenomics.</title>
        <authorList>
            <person name="Schulz F."/>
            <person name="Roux S."/>
            <person name="Paez-Espino D."/>
            <person name="Jungbluth S."/>
            <person name="Walsh D.A."/>
            <person name="Denef V.J."/>
            <person name="McMahon K.D."/>
            <person name="Konstantinidis K.T."/>
            <person name="Eloe-Fadrosh E.A."/>
            <person name="Kyrpides N.C."/>
            <person name="Woyke T."/>
        </authorList>
    </citation>
    <scope>NUCLEOTIDE SEQUENCE</scope>
    <source>
        <strain evidence="1">GVMAG-M-3300013004-44</strain>
    </source>
</reference>